<evidence type="ECO:0000313" key="2">
    <source>
        <dbReference type="Proteomes" id="UP000516349"/>
    </source>
</evidence>
<evidence type="ECO:0000313" key="1">
    <source>
        <dbReference type="EMBL" id="QNT78509.1"/>
    </source>
</evidence>
<keyword evidence="2" id="KW-1185">Reference proteome</keyword>
<name>A0A7H1NRU9_9PROT</name>
<proteinExistence type="predicted"/>
<gene>
    <name evidence="1" type="ORF">JGUZn3_12830</name>
</gene>
<dbReference type="KEGG" id="ebla:JGUZn3_12830"/>
<dbReference type="AlphaFoldDB" id="A0A7H1NRU9"/>
<reference evidence="1 2" key="1">
    <citation type="submission" date="2020-08" db="EMBL/GenBank/DDBJ databases">
        <title>Complete genome sequence of Entomobacter blattae G55GP.</title>
        <authorList>
            <person name="Poehlein A."/>
            <person name="Guzman J."/>
            <person name="Daniel R."/>
            <person name="Vilcinskas A."/>
        </authorList>
    </citation>
    <scope>NUCLEOTIDE SEQUENCE [LARGE SCALE GENOMIC DNA]</scope>
    <source>
        <strain evidence="1 2">G55GP</strain>
    </source>
</reference>
<dbReference type="Proteomes" id="UP000516349">
    <property type="component" value="Chromosome"/>
</dbReference>
<sequence>MLPSALFCRNPSSLYSLPSFSKAKAGVKTGNGSLFSSLAFTLNILNYSHTEHSFSLTLNILSEKQSDAFAQRLLDTYSTTDATKTAHNLVSQARWKHDANHL</sequence>
<dbReference type="EMBL" id="CP060244">
    <property type="protein sequence ID" value="QNT78509.1"/>
    <property type="molecule type" value="Genomic_DNA"/>
</dbReference>
<organism evidence="1 2">
    <name type="scientific">Entomobacter blattae</name>
    <dbReference type="NCBI Taxonomy" id="2762277"/>
    <lineage>
        <taxon>Bacteria</taxon>
        <taxon>Pseudomonadati</taxon>
        <taxon>Pseudomonadota</taxon>
        <taxon>Alphaproteobacteria</taxon>
        <taxon>Acetobacterales</taxon>
        <taxon>Acetobacteraceae</taxon>
        <taxon>Entomobacter</taxon>
    </lineage>
</organism>
<protein>
    <submittedName>
        <fullName evidence="1">Uncharacterized protein</fullName>
    </submittedName>
</protein>
<accession>A0A7H1NRU9</accession>